<dbReference type="AlphaFoldDB" id="A0A1I8B242"/>
<dbReference type="InterPro" id="IPR018247">
    <property type="entry name" value="EF_Hand_1_Ca_BS"/>
</dbReference>
<dbReference type="InterPro" id="IPR011992">
    <property type="entry name" value="EF-hand-dom_pair"/>
</dbReference>
<dbReference type="WBParaSite" id="MhA1_Contig1225.frz3.gene1">
    <property type="protein sequence ID" value="MhA1_Contig1225.frz3.gene1"/>
    <property type="gene ID" value="MhA1_Contig1225.frz3.gene1"/>
</dbReference>
<dbReference type="GO" id="GO:0005509">
    <property type="term" value="F:calcium ion binding"/>
    <property type="evidence" value="ECO:0007669"/>
    <property type="project" value="InterPro"/>
</dbReference>
<evidence type="ECO:0000313" key="3">
    <source>
        <dbReference type="Proteomes" id="UP000095281"/>
    </source>
</evidence>
<dbReference type="SUPFAM" id="SSF47473">
    <property type="entry name" value="EF-hand"/>
    <property type="match status" value="1"/>
</dbReference>
<sequence length="92" mass="10909">MDENSDEIITFDEFINFVSNIYGLNYKEKNILSNNIEMNTLFYNRDFNGDKVINLDEFLGILNKNNYKINKEPELTNTTTESELTTLMNYYK</sequence>
<name>A0A1I8B242_MELHA</name>
<organism evidence="3 4">
    <name type="scientific">Meloidogyne hapla</name>
    <name type="common">Root-knot nematode worm</name>
    <dbReference type="NCBI Taxonomy" id="6305"/>
    <lineage>
        <taxon>Eukaryota</taxon>
        <taxon>Metazoa</taxon>
        <taxon>Ecdysozoa</taxon>
        <taxon>Nematoda</taxon>
        <taxon>Chromadorea</taxon>
        <taxon>Rhabditida</taxon>
        <taxon>Tylenchina</taxon>
        <taxon>Tylenchomorpha</taxon>
        <taxon>Tylenchoidea</taxon>
        <taxon>Meloidogynidae</taxon>
        <taxon>Meloidogyninae</taxon>
        <taxon>Meloidogyne</taxon>
    </lineage>
</organism>
<dbReference type="PROSITE" id="PS00018">
    <property type="entry name" value="EF_HAND_1"/>
    <property type="match status" value="1"/>
</dbReference>
<proteinExistence type="predicted"/>
<dbReference type="Proteomes" id="UP000095281">
    <property type="component" value="Unplaced"/>
</dbReference>
<keyword evidence="1" id="KW-0106">Calcium</keyword>
<accession>A0A1I8B242</accession>
<reference evidence="4" key="1">
    <citation type="submission" date="2016-11" db="UniProtKB">
        <authorList>
            <consortium name="WormBaseParasite"/>
        </authorList>
    </citation>
    <scope>IDENTIFICATION</scope>
</reference>
<evidence type="ECO:0000259" key="2">
    <source>
        <dbReference type="PROSITE" id="PS50222"/>
    </source>
</evidence>
<feature type="domain" description="EF-hand" evidence="2">
    <location>
        <begin position="1"/>
        <end position="24"/>
    </location>
</feature>
<dbReference type="PROSITE" id="PS50222">
    <property type="entry name" value="EF_HAND_2"/>
    <property type="match status" value="1"/>
</dbReference>
<dbReference type="Gene3D" id="1.10.238.10">
    <property type="entry name" value="EF-hand"/>
    <property type="match status" value="1"/>
</dbReference>
<protein>
    <submittedName>
        <fullName evidence="4">EF-hand domain-containing protein</fullName>
    </submittedName>
</protein>
<evidence type="ECO:0000313" key="4">
    <source>
        <dbReference type="WBParaSite" id="MhA1_Contig1225.frz3.gene1"/>
    </source>
</evidence>
<keyword evidence="3" id="KW-1185">Reference proteome</keyword>
<evidence type="ECO:0000256" key="1">
    <source>
        <dbReference type="ARBA" id="ARBA00022837"/>
    </source>
</evidence>
<dbReference type="InterPro" id="IPR002048">
    <property type="entry name" value="EF_hand_dom"/>
</dbReference>